<name>A0A1W0WW08_HYPEX</name>
<dbReference type="Proteomes" id="UP000192578">
    <property type="component" value="Unassembled WGS sequence"/>
</dbReference>
<comment type="caution">
    <text evidence="2">The sequence shown here is derived from an EMBL/GenBank/DDBJ whole genome shotgun (WGS) entry which is preliminary data.</text>
</comment>
<evidence type="ECO:0000313" key="2">
    <source>
        <dbReference type="EMBL" id="OQV19392.1"/>
    </source>
</evidence>
<proteinExistence type="predicted"/>
<evidence type="ECO:0000313" key="3">
    <source>
        <dbReference type="Proteomes" id="UP000192578"/>
    </source>
</evidence>
<gene>
    <name evidence="2" type="ORF">BV898_06623</name>
</gene>
<organism evidence="2 3">
    <name type="scientific">Hypsibius exemplaris</name>
    <name type="common">Freshwater tardigrade</name>
    <dbReference type="NCBI Taxonomy" id="2072580"/>
    <lineage>
        <taxon>Eukaryota</taxon>
        <taxon>Metazoa</taxon>
        <taxon>Ecdysozoa</taxon>
        <taxon>Tardigrada</taxon>
        <taxon>Eutardigrada</taxon>
        <taxon>Parachela</taxon>
        <taxon>Hypsibioidea</taxon>
        <taxon>Hypsibiidae</taxon>
        <taxon>Hypsibius</taxon>
    </lineage>
</organism>
<accession>A0A1W0WW08</accession>
<evidence type="ECO:0000256" key="1">
    <source>
        <dbReference type="SAM" id="MobiDB-lite"/>
    </source>
</evidence>
<dbReference type="AlphaFoldDB" id="A0A1W0WW08"/>
<reference evidence="3" key="1">
    <citation type="submission" date="2017-01" db="EMBL/GenBank/DDBJ databases">
        <title>Comparative genomics of anhydrobiosis in the tardigrade Hypsibius dujardini.</title>
        <authorList>
            <person name="Yoshida Y."/>
            <person name="Koutsovoulos G."/>
            <person name="Laetsch D."/>
            <person name="Stevens L."/>
            <person name="Kumar S."/>
            <person name="Horikawa D."/>
            <person name="Ishino K."/>
            <person name="Komine S."/>
            <person name="Tomita M."/>
            <person name="Blaxter M."/>
            <person name="Arakawa K."/>
        </authorList>
    </citation>
    <scope>NUCLEOTIDE SEQUENCE [LARGE SCALE GENOMIC DNA]</scope>
    <source>
        <strain evidence="3">Z151</strain>
    </source>
</reference>
<dbReference type="EMBL" id="MTYJ01000040">
    <property type="protein sequence ID" value="OQV19392.1"/>
    <property type="molecule type" value="Genomic_DNA"/>
</dbReference>
<protein>
    <submittedName>
        <fullName evidence="2">Uncharacterized protein</fullName>
    </submittedName>
</protein>
<keyword evidence="3" id="KW-1185">Reference proteome</keyword>
<feature type="region of interest" description="Disordered" evidence="1">
    <location>
        <begin position="26"/>
        <end position="45"/>
    </location>
</feature>
<sequence>MVDLLSEFPHPVDWIFRTMFPGAPESGSINQSIDEPPVKVSHSDNQPINQSDSLSIVAIIYDASDVARQCSRTFLYQSAASVGDCGGNATYIVKEKMVDIPKVVAGMPVPNIFGLKRMRMGYKGISRELARALVDVSQAPTVQPVVFCVEDLMAFCEATTKQRDWTSRRALAAMLSHFEEAIIFAKTHRSPLRIVFSIPSTAVHYDLFRRLGSKLFCLTVFSAGGDRVDIQPPFSTLKPWYSFRSTDEAVVRCSVNTDEDGQMDVEEEFASSQRNMFA</sequence>